<dbReference type="Gene3D" id="6.10.250.1120">
    <property type="match status" value="1"/>
</dbReference>
<dbReference type="Gene3D" id="3.90.79.10">
    <property type="entry name" value="Nucleoside Triphosphate Pyrophosphohydrolase"/>
    <property type="match status" value="1"/>
</dbReference>
<organism evidence="3">
    <name type="scientific">marine sediment metagenome</name>
    <dbReference type="NCBI Taxonomy" id="412755"/>
    <lineage>
        <taxon>unclassified sequences</taxon>
        <taxon>metagenomes</taxon>
        <taxon>ecological metagenomes</taxon>
    </lineage>
</organism>
<keyword evidence="1" id="KW-0378">Hydrolase</keyword>
<dbReference type="InterPro" id="IPR059176">
    <property type="entry name" value="UDP-X_N"/>
</dbReference>
<comment type="caution">
    <text evidence="3">The sequence shown here is derived from an EMBL/GenBank/DDBJ whole genome shotgun (WGS) entry which is preliminary data.</text>
</comment>
<dbReference type="AlphaFoldDB" id="X1CLQ4"/>
<dbReference type="PRINTS" id="PR00502">
    <property type="entry name" value="NUDIXFAMILY"/>
</dbReference>
<dbReference type="SUPFAM" id="SSF55811">
    <property type="entry name" value="Nudix"/>
    <property type="match status" value="1"/>
</dbReference>
<evidence type="ECO:0000313" key="3">
    <source>
        <dbReference type="EMBL" id="GAH08677.1"/>
    </source>
</evidence>
<dbReference type="EMBL" id="BART01030917">
    <property type="protein sequence ID" value="GAH08677.1"/>
    <property type="molecule type" value="Genomic_DNA"/>
</dbReference>
<dbReference type="PANTHER" id="PTHR43736">
    <property type="entry name" value="ADP-RIBOSE PYROPHOSPHATASE"/>
    <property type="match status" value="1"/>
</dbReference>
<dbReference type="CDD" id="cd04672">
    <property type="entry name" value="NUDIX_CDP-Chase_like"/>
    <property type="match status" value="1"/>
</dbReference>
<protein>
    <recommendedName>
        <fullName evidence="2">Nudix hydrolase domain-containing protein</fullName>
    </recommendedName>
</protein>
<gene>
    <name evidence="3" type="ORF">S01H4_53831</name>
</gene>
<feature type="domain" description="Nudix hydrolase" evidence="2">
    <location>
        <begin position="75"/>
        <end position="200"/>
    </location>
</feature>
<evidence type="ECO:0000259" key="2">
    <source>
        <dbReference type="PROSITE" id="PS51462"/>
    </source>
</evidence>
<dbReference type="PROSITE" id="PS51462">
    <property type="entry name" value="NUDIX"/>
    <property type="match status" value="1"/>
</dbReference>
<dbReference type="InterPro" id="IPR000086">
    <property type="entry name" value="NUDIX_hydrolase_dom"/>
</dbReference>
<sequence length="200" mass="22743">MKDNNPHELMIPKWLEWAREIQAISQTGMHYAENDYQVQRYSRLSEISAEIISSHVDLEISELIENFYQQVGYATPRIDVRGAVFQAGKLLMVRERLDGGWTMPGGWVDVGDTPSGAVEREVYEESGFEVKSRKVIGVYDANRSGPLEIFHAFKIVFLCDILSGEARTSDETSEVDFFSKSELPNILSGERTRPRHLEDA</sequence>
<reference evidence="3" key="1">
    <citation type="journal article" date="2014" name="Front. Microbiol.">
        <title>High frequency of phylogenetically diverse reductive dehalogenase-homologous genes in deep subseafloor sedimentary metagenomes.</title>
        <authorList>
            <person name="Kawai M."/>
            <person name="Futagami T."/>
            <person name="Toyoda A."/>
            <person name="Takaki Y."/>
            <person name="Nishi S."/>
            <person name="Hori S."/>
            <person name="Arai W."/>
            <person name="Tsubouchi T."/>
            <person name="Morono Y."/>
            <person name="Uchiyama I."/>
            <person name="Ito T."/>
            <person name="Fujiyama A."/>
            <person name="Inagaki F."/>
            <person name="Takami H."/>
        </authorList>
    </citation>
    <scope>NUCLEOTIDE SEQUENCE</scope>
    <source>
        <strain evidence="3">Expedition CK06-06</strain>
    </source>
</reference>
<feature type="non-terminal residue" evidence="3">
    <location>
        <position position="200"/>
    </location>
</feature>
<dbReference type="InterPro" id="IPR015797">
    <property type="entry name" value="NUDIX_hydrolase-like_dom_sf"/>
</dbReference>
<evidence type="ECO:0000256" key="1">
    <source>
        <dbReference type="ARBA" id="ARBA00022801"/>
    </source>
</evidence>
<dbReference type="PANTHER" id="PTHR43736:SF1">
    <property type="entry name" value="DIHYDRONEOPTERIN TRIPHOSPHATE DIPHOSPHATASE"/>
    <property type="match status" value="1"/>
</dbReference>
<proteinExistence type="predicted"/>
<accession>X1CLQ4</accession>
<dbReference type="InterPro" id="IPR020476">
    <property type="entry name" value="Nudix_hydrolase"/>
</dbReference>
<dbReference type="Pfam" id="PF00293">
    <property type="entry name" value="NUDIX"/>
    <property type="match status" value="1"/>
</dbReference>
<dbReference type="Pfam" id="PF12535">
    <property type="entry name" value="Nudix_N"/>
    <property type="match status" value="1"/>
</dbReference>
<name>X1CLQ4_9ZZZZ</name>
<dbReference type="GO" id="GO:0016787">
    <property type="term" value="F:hydrolase activity"/>
    <property type="evidence" value="ECO:0007669"/>
    <property type="project" value="UniProtKB-KW"/>
</dbReference>